<name>A0A8H6S0Y0_9AGAR</name>
<sequence length="337" mass="36947">MSFHSRSASIASERSTAASDYIPRTLEDVRENAAREVAMRATAHRRTVDGVRMGVLVVMAKADEVDFLARVADRIREEHLLKNEFVFAVATSGTPIRPNKTNTLMICGSPEHYVQRAVLLASSKLIGRVMGTTNEGHMWLASVKRITSSGPTSPSTDEAALWDVLVKSSRQPIDPLNRPPGCLSAATRLALAQSKLERLTPQMALNELRTPSGFRGVQAPTFLVDIRSLSERERSHGAGIHGSLTVERNQLEWLFDPQSEERLAIADRYDLRVILFDEDGRASSLAAVALQEIGLLNATDIVGGFRAWIEADLPGDITGMEDEDDLHSEPSVIQILG</sequence>
<evidence type="ECO:0000313" key="3">
    <source>
        <dbReference type="Proteomes" id="UP000636479"/>
    </source>
</evidence>
<dbReference type="SUPFAM" id="SSF52821">
    <property type="entry name" value="Rhodanese/Cell cycle control phosphatase"/>
    <property type="match status" value="1"/>
</dbReference>
<comment type="caution">
    <text evidence="2">The sequence shown here is derived from an EMBL/GenBank/DDBJ whole genome shotgun (WGS) entry which is preliminary data.</text>
</comment>
<reference evidence="2" key="1">
    <citation type="submission" date="2020-05" db="EMBL/GenBank/DDBJ databases">
        <title>Mycena genomes resolve the evolution of fungal bioluminescence.</title>
        <authorList>
            <person name="Tsai I.J."/>
        </authorList>
    </citation>
    <scope>NUCLEOTIDE SEQUENCE</scope>
    <source>
        <strain evidence="2">171206Taipei</strain>
    </source>
</reference>
<dbReference type="AlphaFoldDB" id="A0A8H6S0Y0"/>
<dbReference type="OrthoDB" id="566238at2759"/>
<feature type="domain" description="Rhodanese" evidence="1">
    <location>
        <begin position="217"/>
        <end position="317"/>
    </location>
</feature>
<evidence type="ECO:0000313" key="2">
    <source>
        <dbReference type="EMBL" id="KAF7291290.1"/>
    </source>
</evidence>
<dbReference type="Gene3D" id="3.40.250.10">
    <property type="entry name" value="Rhodanese-like domain"/>
    <property type="match status" value="1"/>
</dbReference>
<dbReference type="SMART" id="SM00450">
    <property type="entry name" value="RHOD"/>
    <property type="match status" value="1"/>
</dbReference>
<dbReference type="GeneID" id="59351722"/>
<dbReference type="Proteomes" id="UP000636479">
    <property type="component" value="Unassembled WGS sequence"/>
</dbReference>
<evidence type="ECO:0000259" key="1">
    <source>
        <dbReference type="PROSITE" id="PS50206"/>
    </source>
</evidence>
<dbReference type="InterPro" id="IPR001763">
    <property type="entry name" value="Rhodanese-like_dom"/>
</dbReference>
<protein>
    <submittedName>
        <fullName evidence="2">Rhodanese domain-containing protein</fullName>
    </submittedName>
</protein>
<dbReference type="Pfam" id="PF00581">
    <property type="entry name" value="Rhodanese"/>
    <property type="match status" value="1"/>
</dbReference>
<dbReference type="RefSeq" id="XP_037214412.1">
    <property type="nucleotide sequence ID" value="XM_037369206.1"/>
</dbReference>
<proteinExistence type="predicted"/>
<keyword evidence="3" id="KW-1185">Reference proteome</keyword>
<dbReference type="PROSITE" id="PS50206">
    <property type="entry name" value="RHODANESE_3"/>
    <property type="match status" value="1"/>
</dbReference>
<dbReference type="InterPro" id="IPR036873">
    <property type="entry name" value="Rhodanese-like_dom_sf"/>
</dbReference>
<organism evidence="2 3">
    <name type="scientific">Mycena indigotica</name>
    <dbReference type="NCBI Taxonomy" id="2126181"/>
    <lineage>
        <taxon>Eukaryota</taxon>
        <taxon>Fungi</taxon>
        <taxon>Dikarya</taxon>
        <taxon>Basidiomycota</taxon>
        <taxon>Agaricomycotina</taxon>
        <taxon>Agaricomycetes</taxon>
        <taxon>Agaricomycetidae</taxon>
        <taxon>Agaricales</taxon>
        <taxon>Marasmiineae</taxon>
        <taxon>Mycenaceae</taxon>
        <taxon>Mycena</taxon>
    </lineage>
</organism>
<dbReference type="EMBL" id="JACAZF010000013">
    <property type="protein sequence ID" value="KAF7291290.1"/>
    <property type="molecule type" value="Genomic_DNA"/>
</dbReference>
<accession>A0A8H6S0Y0</accession>
<gene>
    <name evidence="2" type="ORF">MIND_01272900</name>
</gene>